<dbReference type="Pfam" id="PF00291">
    <property type="entry name" value="PALP"/>
    <property type="match status" value="1"/>
</dbReference>
<dbReference type="GO" id="GO:0003941">
    <property type="term" value="F:L-serine ammonia-lyase activity"/>
    <property type="evidence" value="ECO:0007669"/>
    <property type="project" value="TreeGrafter"/>
</dbReference>
<feature type="non-terminal residue" evidence="13">
    <location>
        <position position="555"/>
    </location>
</feature>
<dbReference type="CDD" id="cd01562">
    <property type="entry name" value="Thr-dehyd"/>
    <property type="match status" value="1"/>
</dbReference>
<dbReference type="PROSITE" id="PS51672">
    <property type="entry name" value="ACT_LIKE"/>
    <property type="match status" value="2"/>
</dbReference>
<dbReference type="PANTHER" id="PTHR48078:SF11">
    <property type="entry name" value="THREONINE DEHYDRATASE, MITOCHONDRIAL"/>
    <property type="match status" value="1"/>
</dbReference>
<dbReference type="GO" id="GO:0009097">
    <property type="term" value="P:isoleucine biosynthetic process"/>
    <property type="evidence" value="ECO:0007669"/>
    <property type="project" value="UniProtKB-UniRule"/>
</dbReference>
<reference evidence="13 14" key="1">
    <citation type="submission" date="2017-03" db="EMBL/GenBank/DDBJ databases">
        <title>WGS assembly of Porphyra umbilicalis.</title>
        <authorList>
            <person name="Brawley S.H."/>
            <person name="Blouin N.A."/>
            <person name="Ficko-Blean E."/>
            <person name="Wheeler G.L."/>
            <person name="Lohr M."/>
            <person name="Goodson H.V."/>
            <person name="Jenkins J.W."/>
            <person name="Blaby-Haas C.E."/>
            <person name="Helliwell K.E."/>
            <person name="Chan C."/>
            <person name="Marriage T."/>
            <person name="Bhattacharya D."/>
            <person name="Klein A.S."/>
            <person name="Badis Y."/>
            <person name="Brodie J."/>
            <person name="Cao Y."/>
            <person name="Collen J."/>
            <person name="Dittami S.M."/>
            <person name="Gachon C.M."/>
            <person name="Green B.R."/>
            <person name="Karpowicz S."/>
            <person name="Kim J.W."/>
            <person name="Kudahl U."/>
            <person name="Lin S."/>
            <person name="Michel G."/>
            <person name="Mittag M."/>
            <person name="Olson B.J."/>
            <person name="Pangilinan J."/>
            <person name="Peng Y."/>
            <person name="Qiu H."/>
            <person name="Shu S."/>
            <person name="Singer J.T."/>
            <person name="Smith A.G."/>
            <person name="Sprecher B.N."/>
            <person name="Wagner V."/>
            <person name="Wang W."/>
            <person name="Wang Z.-Y."/>
            <person name="Yan J."/>
            <person name="Yarish C."/>
            <person name="Zoeuner-Riek S."/>
            <person name="Zhuang Y."/>
            <person name="Zou Y."/>
            <person name="Lindquist E.A."/>
            <person name="Grimwood J."/>
            <person name="Barry K."/>
            <person name="Rokhsar D.S."/>
            <person name="Schmutz J."/>
            <person name="Stiller J.W."/>
            <person name="Grossman A.R."/>
            <person name="Prochnik S.E."/>
        </authorList>
    </citation>
    <scope>NUCLEOTIDE SEQUENCE [LARGE SCALE GENOMIC DNA]</scope>
    <source>
        <strain evidence="13">4086291</strain>
    </source>
</reference>
<organism evidence="13 14">
    <name type="scientific">Porphyra umbilicalis</name>
    <name type="common">Purple laver</name>
    <name type="synonym">Red alga</name>
    <dbReference type="NCBI Taxonomy" id="2786"/>
    <lineage>
        <taxon>Eukaryota</taxon>
        <taxon>Rhodophyta</taxon>
        <taxon>Bangiophyceae</taxon>
        <taxon>Bangiales</taxon>
        <taxon>Bangiaceae</taxon>
        <taxon>Porphyra</taxon>
    </lineage>
</organism>
<evidence type="ECO:0000256" key="2">
    <source>
        <dbReference type="ARBA" id="ARBA00001933"/>
    </source>
</evidence>
<evidence type="ECO:0000256" key="6">
    <source>
        <dbReference type="ARBA" id="ARBA00022624"/>
    </source>
</evidence>
<comment type="similarity">
    <text evidence="4 11">Belongs to the serine/threonine dehydratase family.</text>
</comment>
<dbReference type="EMBL" id="KV920336">
    <property type="protein sequence ID" value="OSX68579.1"/>
    <property type="molecule type" value="Genomic_DNA"/>
</dbReference>
<feature type="domain" description="ACT-like" evidence="12">
    <location>
        <begin position="481"/>
        <end position="555"/>
    </location>
</feature>
<dbReference type="SUPFAM" id="SSF55021">
    <property type="entry name" value="ACT-like"/>
    <property type="match status" value="1"/>
</dbReference>
<comment type="cofactor">
    <cofactor evidence="2 11">
        <name>pyridoxal 5'-phosphate</name>
        <dbReference type="ChEBI" id="CHEBI:597326"/>
    </cofactor>
</comment>
<dbReference type="SUPFAM" id="SSF53686">
    <property type="entry name" value="Tryptophan synthase beta subunit-like PLP-dependent enzymes"/>
    <property type="match status" value="1"/>
</dbReference>
<sequence>SDVYCYVACSPLRNDYLERIVSSRVYDVAKETALDAAPRLSARLGHRILLKREDTQPVFSFKLRGAYNMMARAGPAALAAGVVAASAGNHAQGVALAAQTLGVAATIVMPVVTPSIKVDAVRSRGATAVLHGDNFDQAKAHALRVAASSGALFVPPFDHPDVIAGQGTIGLELLRQCPAFDAVFVPVGGGGLIAGIAAVVKRLRPTTRVIGVEPADADAMRQSLDAGRRVRLDRVGSFADGVAVVEVGEETFRLCRDLVDEVVIVDNDEICAAIKDVFEDTRAILEPAGALAVAGIKAYVRDGGRSAAAVGGGRGAPPPPPLAPGRTFVAINSGANTNFDRLRYVSERAELGERREAIYAVTIPERRGEFLRLLHALGPGVNVTEFNYRYSSATAAHVYVGVGVADAAAASAVLGRLTAPPAAAADGGDGGGDGGGGGGGGGGGYAAVDLTDNEMAKLHVRHLVGGAAPAAGATAAGGREVLYRFEFPERPGALRAFLTSLRSGWSITLFHYRNHGADVGRVLVGLAVPPAEAAALDAFIRAISPGAVEETANPA</sequence>
<dbReference type="EC" id="4.3.1.19" evidence="11"/>
<dbReference type="InterPro" id="IPR050147">
    <property type="entry name" value="Ser/Thr_Dehydratase"/>
</dbReference>
<dbReference type="Pfam" id="PF00585">
    <property type="entry name" value="Thr_dehydrat_C"/>
    <property type="match status" value="2"/>
</dbReference>
<evidence type="ECO:0000256" key="3">
    <source>
        <dbReference type="ARBA" id="ARBA00004810"/>
    </source>
</evidence>
<evidence type="ECO:0000256" key="10">
    <source>
        <dbReference type="ARBA" id="ARBA00023304"/>
    </source>
</evidence>
<dbReference type="OrthoDB" id="4418812at2759"/>
<proteinExistence type="inferred from homology"/>
<evidence type="ECO:0000256" key="7">
    <source>
        <dbReference type="ARBA" id="ARBA00022737"/>
    </source>
</evidence>
<keyword evidence="10 11" id="KW-0100">Branched-chain amino acid biosynthesis</keyword>
<evidence type="ECO:0000256" key="9">
    <source>
        <dbReference type="ARBA" id="ARBA00023239"/>
    </source>
</evidence>
<dbReference type="PROSITE" id="PS00165">
    <property type="entry name" value="DEHYDRATASE_SER_THR"/>
    <property type="match status" value="1"/>
</dbReference>
<feature type="domain" description="ACT-like" evidence="12">
    <location>
        <begin position="357"/>
        <end position="429"/>
    </location>
</feature>
<dbReference type="AlphaFoldDB" id="A0A1X6NIY3"/>
<comment type="pathway">
    <text evidence="3 11">Amino-acid biosynthesis; L-isoleucine biosynthesis; 2-oxobutanoate from L-threonine: step 1/1.</text>
</comment>
<accession>A0A1X6NIY3</accession>
<evidence type="ECO:0000256" key="1">
    <source>
        <dbReference type="ARBA" id="ARBA00001274"/>
    </source>
</evidence>
<dbReference type="FunFam" id="3.40.50.1100:FF:000008">
    <property type="entry name" value="L-threonine dehydratase"/>
    <property type="match status" value="1"/>
</dbReference>
<dbReference type="GO" id="GO:0030170">
    <property type="term" value="F:pyridoxal phosphate binding"/>
    <property type="evidence" value="ECO:0007669"/>
    <property type="project" value="InterPro"/>
</dbReference>
<dbReference type="CDD" id="cd04907">
    <property type="entry name" value="ACT_ThrD-I_2"/>
    <property type="match status" value="1"/>
</dbReference>
<dbReference type="InterPro" id="IPR045865">
    <property type="entry name" value="ACT-like_dom_sf"/>
</dbReference>
<dbReference type="NCBIfam" id="TIGR01124">
    <property type="entry name" value="ilvA_2Cterm"/>
    <property type="match status" value="1"/>
</dbReference>
<gene>
    <name evidence="13" type="ORF">BU14_2549s0001</name>
</gene>
<dbReference type="GO" id="GO:0004794">
    <property type="term" value="F:threonine deaminase activity"/>
    <property type="evidence" value="ECO:0007669"/>
    <property type="project" value="UniProtKB-UniRule"/>
</dbReference>
<keyword evidence="9 11" id="KW-0456">Lyase</keyword>
<keyword evidence="7" id="KW-0677">Repeat</keyword>
<name>A0A1X6NIY3_PORUM</name>
<evidence type="ECO:0000313" key="14">
    <source>
        <dbReference type="Proteomes" id="UP000218209"/>
    </source>
</evidence>
<dbReference type="InterPro" id="IPR000634">
    <property type="entry name" value="Ser/Thr_deHydtase_PyrdxlP-BS"/>
</dbReference>
<dbReference type="Gene3D" id="3.40.50.1100">
    <property type="match status" value="2"/>
</dbReference>
<dbReference type="InterPro" id="IPR036052">
    <property type="entry name" value="TrpB-like_PALP_sf"/>
</dbReference>
<feature type="non-terminal residue" evidence="13">
    <location>
        <position position="1"/>
    </location>
</feature>
<evidence type="ECO:0000256" key="4">
    <source>
        <dbReference type="ARBA" id="ARBA00010869"/>
    </source>
</evidence>
<dbReference type="Proteomes" id="UP000218209">
    <property type="component" value="Unassembled WGS sequence"/>
</dbReference>
<keyword evidence="6 11" id="KW-0412">Isoleucine biosynthesis</keyword>
<keyword evidence="8 11" id="KW-0663">Pyridoxal phosphate</keyword>
<dbReference type="GO" id="GO:0006565">
    <property type="term" value="P:L-serine catabolic process"/>
    <property type="evidence" value="ECO:0007669"/>
    <property type="project" value="TreeGrafter"/>
</dbReference>
<evidence type="ECO:0000259" key="12">
    <source>
        <dbReference type="PROSITE" id="PS51672"/>
    </source>
</evidence>
<evidence type="ECO:0000256" key="5">
    <source>
        <dbReference type="ARBA" id="ARBA00022605"/>
    </source>
</evidence>
<dbReference type="InterPro" id="IPR038110">
    <property type="entry name" value="TD_ACT-like_sf"/>
</dbReference>
<evidence type="ECO:0000313" key="13">
    <source>
        <dbReference type="EMBL" id="OSX68579.1"/>
    </source>
</evidence>
<dbReference type="InterPro" id="IPR001926">
    <property type="entry name" value="TrpB-like_PALP"/>
</dbReference>
<dbReference type="GO" id="GO:0006567">
    <property type="term" value="P:L-threonine catabolic process"/>
    <property type="evidence" value="ECO:0007669"/>
    <property type="project" value="TreeGrafter"/>
</dbReference>
<comment type="catalytic activity">
    <reaction evidence="1 11">
        <text>L-threonine = 2-oxobutanoate + NH4(+)</text>
        <dbReference type="Rhea" id="RHEA:22108"/>
        <dbReference type="ChEBI" id="CHEBI:16763"/>
        <dbReference type="ChEBI" id="CHEBI:28938"/>
        <dbReference type="ChEBI" id="CHEBI:57926"/>
        <dbReference type="EC" id="4.3.1.19"/>
    </reaction>
</comment>
<dbReference type="PANTHER" id="PTHR48078">
    <property type="entry name" value="THREONINE DEHYDRATASE, MITOCHONDRIAL-RELATED"/>
    <property type="match status" value="1"/>
</dbReference>
<evidence type="ECO:0000256" key="8">
    <source>
        <dbReference type="ARBA" id="ARBA00022898"/>
    </source>
</evidence>
<evidence type="ECO:0000256" key="11">
    <source>
        <dbReference type="RuleBase" id="RU362012"/>
    </source>
</evidence>
<protein>
    <recommendedName>
        <fullName evidence="11">Threonine dehydratase</fullName>
        <ecNumber evidence="11">4.3.1.19</ecNumber>
    </recommendedName>
    <alternativeName>
        <fullName evidence="11">Threonine deaminase</fullName>
    </alternativeName>
</protein>
<dbReference type="FunFam" id="3.40.50.1100:FF:000005">
    <property type="entry name" value="Threonine dehydratase catabolic"/>
    <property type="match status" value="1"/>
</dbReference>
<dbReference type="Gene3D" id="3.40.1020.10">
    <property type="entry name" value="Biosynthetic Threonine Deaminase, Domain 3"/>
    <property type="match status" value="1"/>
</dbReference>
<dbReference type="UniPathway" id="UPA00047">
    <property type="reaction ID" value="UER00054"/>
</dbReference>
<dbReference type="InterPro" id="IPR001721">
    <property type="entry name" value="TD_ACT-like"/>
</dbReference>
<dbReference type="InterPro" id="IPR005787">
    <property type="entry name" value="Thr_deHydtase_biosynth"/>
</dbReference>
<keyword evidence="14" id="KW-1185">Reference proteome</keyword>
<keyword evidence="5 11" id="KW-0028">Amino-acid biosynthesis</keyword>